<evidence type="ECO:0000313" key="3">
    <source>
        <dbReference type="Proteomes" id="UP000289482"/>
    </source>
</evidence>
<evidence type="ECO:0000313" key="2">
    <source>
        <dbReference type="EMBL" id="RXS59391.1"/>
    </source>
</evidence>
<protein>
    <submittedName>
        <fullName evidence="2">Uncharacterized protein</fullName>
    </submittedName>
</protein>
<comment type="caution">
    <text evidence="2">The sequence shown here is derived from an EMBL/GenBank/DDBJ whole genome shotgun (WGS) entry which is preliminary data.</text>
</comment>
<organism evidence="2 3">
    <name type="scientific">Streptomyces sioyaensis</name>
    <dbReference type="NCBI Taxonomy" id="67364"/>
    <lineage>
        <taxon>Bacteria</taxon>
        <taxon>Bacillati</taxon>
        <taxon>Actinomycetota</taxon>
        <taxon>Actinomycetes</taxon>
        <taxon>Kitasatosporales</taxon>
        <taxon>Streptomycetaceae</taxon>
        <taxon>Streptomyces</taxon>
    </lineage>
</organism>
<evidence type="ECO:0000256" key="1">
    <source>
        <dbReference type="SAM" id="MobiDB-lite"/>
    </source>
</evidence>
<name>A0A4Q1QLY1_9ACTN</name>
<feature type="compositionally biased region" description="Pro residues" evidence="1">
    <location>
        <begin position="1"/>
        <end position="16"/>
    </location>
</feature>
<dbReference type="Proteomes" id="UP000289482">
    <property type="component" value="Unassembled WGS sequence"/>
</dbReference>
<sequence>PQPTPETAPEPTPEPELAPEPEELPVLSALPDDVPREEAYYSAYRTYVAEKNAFPDTRQFGRYLLHSYGATGRDGGPLSEGYLRGFIRDFQLRLRTEMETEHIP</sequence>
<gene>
    <name evidence="2" type="ORF">EST54_30040</name>
</gene>
<reference evidence="2 3" key="1">
    <citation type="submission" date="2019-01" db="EMBL/GenBank/DDBJ databases">
        <title>Draft genome sequences of the type strain Streptomyces sioyaensis DSM 40032 and its novel strain, TM32, a thermotolerant antibiotics-producing actinobacterium.</title>
        <authorList>
            <person name="Nakaew N."/>
            <person name="Lumyong S."/>
            <person name="Sloan W.T."/>
            <person name="Sungthong R."/>
        </authorList>
    </citation>
    <scope>NUCLEOTIDE SEQUENCE [LARGE SCALE GENOMIC DNA]</scope>
    <source>
        <strain evidence="2 3">DSM 40032</strain>
    </source>
</reference>
<dbReference type="AlphaFoldDB" id="A0A4Q1QLY1"/>
<dbReference type="EMBL" id="SDIF01000144">
    <property type="protein sequence ID" value="RXS59391.1"/>
    <property type="molecule type" value="Genomic_DNA"/>
</dbReference>
<proteinExistence type="predicted"/>
<keyword evidence="3" id="KW-1185">Reference proteome</keyword>
<feature type="non-terminal residue" evidence="2">
    <location>
        <position position="1"/>
    </location>
</feature>
<accession>A0A4Q1QLY1</accession>
<feature type="region of interest" description="Disordered" evidence="1">
    <location>
        <begin position="1"/>
        <end position="22"/>
    </location>
</feature>